<comment type="caution">
    <text evidence="2">The sequence shown here is derived from an EMBL/GenBank/DDBJ whole genome shotgun (WGS) entry which is preliminary data.</text>
</comment>
<gene>
    <name evidence="2" type="ORF">BC008_15650</name>
    <name evidence="3" type="ORF">BC008_16425</name>
</gene>
<evidence type="ECO:0000313" key="3">
    <source>
        <dbReference type="EMBL" id="KST64222.1"/>
    </source>
</evidence>
<sequence>MKYNLKFLLLSVSVFIASIAASVDTVLAQSVTQIDRSSQWNIQHQSNYNLIAKRDRKKEINAFFRSGYDYWDARVLADYWGQSIDQSKARIGRKIMAGGRAVAILEQFLVDARVQALGSTRSSLNRNPYRFYSESKYNYQDASDLAKFWGDRTPLDAKLRIERNLIMGNDEIIEEALRFARQ</sequence>
<dbReference type="Proteomes" id="UP000053372">
    <property type="component" value="Unassembled WGS sequence"/>
</dbReference>
<dbReference type="OrthoDB" id="7605444at2"/>
<dbReference type="AlphaFoldDB" id="A0A0V7ZHL6"/>
<evidence type="ECO:0000313" key="4">
    <source>
        <dbReference type="Proteomes" id="UP000053372"/>
    </source>
</evidence>
<proteinExistence type="predicted"/>
<feature type="chain" id="PRO_5007439110" evidence="1">
    <location>
        <begin position="21"/>
        <end position="182"/>
    </location>
</feature>
<name>A0A0V7ZHL6_9CYAN</name>
<keyword evidence="4" id="KW-1185">Reference proteome</keyword>
<organism evidence="2 4">
    <name type="scientific">Mastigocoleus testarum BC008</name>
    <dbReference type="NCBI Taxonomy" id="371196"/>
    <lineage>
        <taxon>Bacteria</taxon>
        <taxon>Bacillati</taxon>
        <taxon>Cyanobacteriota</taxon>
        <taxon>Cyanophyceae</taxon>
        <taxon>Nostocales</taxon>
        <taxon>Hapalosiphonaceae</taxon>
        <taxon>Mastigocoleus</taxon>
    </lineage>
</organism>
<reference evidence="2 4" key="1">
    <citation type="journal article" date="2015" name="Genome Announc.">
        <title>Draft Genome of the Euendolithic (true boring) Cyanobacterium Mastigocoleus testarum strain BC008.</title>
        <authorList>
            <person name="Guida B.S."/>
            <person name="Garcia-Pichel F."/>
        </authorList>
    </citation>
    <scope>NUCLEOTIDE SEQUENCE [LARGE SCALE GENOMIC DNA]</scope>
    <source>
        <strain evidence="2 4">BC008</strain>
    </source>
</reference>
<feature type="signal peptide" evidence="1">
    <location>
        <begin position="1"/>
        <end position="20"/>
    </location>
</feature>
<evidence type="ECO:0000313" key="2">
    <source>
        <dbReference type="EMBL" id="KST63887.1"/>
    </source>
</evidence>
<accession>A0A0V7ZHL6</accession>
<protein>
    <submittedName>
        <fullName evidence="2">Uncharacterized protein</fullName>
    </submittedName>
</protein>
<dbReference type="EMBL" id="LMTZ01000126">
    <property type="protein sequence ID" value="KST64222.1"/>
    <property type="molecule type" value="Genomic_DNA"/>
</dbReference>
<dbReference type="EMBL" id="LMTZ01000130">
    <property type="protein sequence ID" value="KST63887.1"/>
    <property type="molecule type" value="Genomic_DNA"/>
</dbReference>
<dbReference type="RefSeq" id="WP_027843263.1">
    <property type="nucleotide sequence ID" value="NZ_LMTZ01000126.1"/>
</dbReference>
<evidence type="ECO:0000256" key="1">
    <source>
        <dbReference type="SAM" id="SignalP"/>
    </source>
</evidence>
<keyword evidence="1" id="KW-0732">Signal</keyword>